<evidence type="ECO:0000313" key="6">
    <source>
        <dbReference type="Proteomes" id="UP000005631"/>
    </source>
</evidence>
<dbReference type="KEGG" id="oho:Oweho_3224"/>
<feature type="domain" description="Core-binding (CB)" evidence="4">
    <location>
        <begin position="2"/>
        <end position="79"/>
    </location>
</feature>
<dbReference type="Proteomes" id="UP000005631">
    <property type="component" value="Chromosome"/>
</dbReference>
<dbReference type="InterPro" id="IPR010998">
    <property type="entry name" value="Integrase_recombinase_N"/>
</dbReference>
<dbReference type="PROSITE" id="PS51900">
    <property type="entry name" value="CB"/>
    <property type="match status" value="1"/>
</dbReference>
<keyword evidence="6" id="KW-1185">Reference proteome</keyword>
<protein>
    <recommendedName>
        <fullName evidence="4">Core-binding (CB) domain-containing protein</fullName>
    </recommendedName>
</protein>
<dbReference type="InterPro" id="IPR004107">
    <property type="entry name" value="Integrase_SAM-like_N"/>
</dbReference>
<accession>G8R3T8</accession>
<dbReference type="GO" id="GO:0003677">
    <property type="term" value="F:DNA binding"/>
    <property type="evidence" value="ECO:0007669"/>
    <property type="project" value="UniProtKB-UniRule"/>
</dbReference>
<evidence type="ECO:0000259" key="4">
    <source>
        <dbReference type="PROSITE" id="PS51900"/>
    </source>
</evidence>
<name>G8R3T8_OWEHD</name>
<reference evidence="5 6" key="1">
    <citation type="journal article" date="2012" name="Stand. Genomic Sci.">
        <title>Genome sequence of the orange-pigmented seawater bacterium Owenweeksia hongkongensis type strain (UST20020801(T)).</title>
        <authorList>
            <person name="Riedel T."/>
            <person name="Held B."/>
            <person name="Nolan M."/>
            <person name="Lucas S."/>
            <person name="Lapidus A."/>
            <person name="Tice H."/>
            <person name="Del Rio T.G."/>
            <person name="Cheng J.F."/>
            <person name="Han C."/>
            <person name="Tapia R."/>
            <person name="Goodwin L.A."/>
            <person name="Pitluck S."/>
            <person name="Liolios K."/>
            <person name="Mavromatis K."/>
            <person name="Pagani I."/>
            <person name="Ivanova N."/>
            <person name="Mikhailova N."/>
            <person name="Pati A."/>
            <person name="Chen A."/>
            <person name="Palaniappan K."/>
            <person name="Rohde M."/>
            <person name="Tindall B.J."/>
            <person name="Detter J.C."/>
            <person name="Goker M."/>
            <person name="Woyke T."/>
            <person name="Bristow J."/>
            <person name="Eisen J.A."/>
            <person name="Markowitz V."/>
            <person name="Hugenholtz P."/>
            <person name="Klenk H.P."/>
            <person name="Kyrpides N.C."/>
        </authorList>
    </citation>
    <scope>NUCLEOTIDE SEQUENCE</scope>
    <source>
        <strain evidence="6">DSM 17368 / JCM 12287 / NRRL B-23963</strain>
    </source>
</reference>
<dbReference type="HOGENOM" id="CLU_2357037_0_0_10"/>
<evidence type="ECO:0000313" key="5">
    <source>
        <dbReference type="EMBL" id="AEV34175.1"/>
    </source>
</evidence>
<organism evidence="5 6">
    <name type="scientific">Owenweeksia hongkongensis (strain DSM 17368 / CIP 108786 / JCM 12287 / NRRL B-23963 / UST20020801)</name>
    <dbReference type="NCBI Taxonomy" id="926562"/>
    <lineage>
        <taxon>Bacteria</taxon>
        <taxon>Pseudomonadati</taxon>
        <taxon>Bacteroidota</taxon>
        <taxon>Flavobacteriia</taxon>
        <taxon>Flavobacteriales</taxon>
        <taxon>Owenweeksiaceae</taxon>
        <taxon>Owenweeksia</taxon>
    </lineage>
</organism>
<keyword evidence="2 3" id="KW-0238">DNA-binding</keyword>
<proteinExistence type="predicted"/>
<evidence type="ECO:0000256" key="2">
    <source>
        <dbReference type="ARBA" id="ARBA00023125"/>
    </source>
</evidence>
<dbReference type="Gene3D" id="1.10.150.130">
    <property type="match status" value="1"/>
</dbReference>
<dbReference type="RefSeq" id="WP_014203522.1">
    <property type="nucleotide sequence ID" value="NC_016599.1"/>
</dbReference>
<dbReference type="AlphaFoldDB" id="G8R3T8"/>
<dbReference type="Pfam" id="PF13495">
    <property type="entry name" value="Phage_int_SAM_4"/>
    <property type="match status" value="1"/>
</dbReference>
<evidence type="ECO:0000256" key="1">
    <source>
        <dbReference type="ARBA" id="ARBA00022908"/>
    </source>
</evidence>
<keyword evidence="1" id="KW-0229">DNA integration</keyword>
<dbReference type="InterPro" id="IPR044068">
    <property type="entry name" value="CB"/>
</dbReference>
<dbReference type="EMBL" id="CP003156">
    <property type="protein sequence ID" value="AEV34175.1"/>
    <property type="molecule type" value="Genomic_DNA"/>
</dbReference>
<sequence>MYNPNELLTRFRKYLQAEQLAKSTVEQYCCMTKYFLNYHKCGADRISTSQIISYLVTISSPVSRKQARAAIAKLYFMLGNHQKMNKVPAHVGFYAG</sequence>
<gene>
    <name evidence="5" type="ordered locus">Oweho_3224</name>
</gene>
<dbReference type="GO" id="GO:0015074">
    <property type="term" value="P:DNA integration"/>
    <property type="evidence" value="ECO:0007669"/>
    <property type="project" value="UniProtKB-KW"/>
</dbReference>
<evidence type="ECO:0000256" key="3">
    <source>
        <dbReference type="PROSITE-ProRule" id="PRU01248"/>
    </source>
</evidence>